<dbReference type="CDD" id="cd07309">
    <property type="entry name" value="PHP"/>
    <property type="match status" value="1"/>
</dbReference>
<name>A0A518IGA1_9PLAN</name>
<keyword evidence="2" id="KW-1185">Reference proteome</keyword>
<gene>
    <name evidence="1" type="ORF">Enr17x_41810</name>
</gene>
<sequence>MNRLEITRSRVMHYSFLKSGLLLVACLLILGANTEAAEPVQLKETDSQKWYKGNLHTHSLWSDGDDYLEMIADWYKSHGYDFLSFTDHNVLSNSERWTVPEKNKGKMKAYEKLKKRFPDWIEERKNNDGQTEVRLRRFEEVSDKLGEPGKYLLIQSEEVTDRYKNMPVHMNATNLHSLLTPLGGKSVYEVMQNNTNALLAQRERTGQSMIIHLNHPNFHYGVTAEELMKVVGENFFEVYNGHPGVNNKGNDTYPSTDRIWDIILTKRLAELNLPIMYGLGTDDGHNYHKIPSRASEPGRGWVVVLSEKLEPEALVEAMEAGRFYASCGVKLKSVTYSDKGIQIEIDPEEGVEYTTDFIGTLKDYPKAGIPKLDKRGQELHATKKYSKKIGATLKSVKGTSPSYDFNGKEIYVRALVRSTKLHPNPAQLGEAERAWVQPVAGPAAPKQD</sequence>
<dbReference type="PANTHER" id="PTHR42924:SF11">
    <property type="entry name" value="POLYMERASE_HISTIDINOL PHOSPHATASE N-TERMINAL DOMAIN-CONTAINING PROTEIN"/>
    <property type="match status" value="1"/>
</dbReference>
<evidence type="ECO:0000313" key="2">
    <source>
        <dbReference type="Proteomes" id="UP000318313"/>
    </source>
</evidence>
<proteinExistence type="predicted"/>
<dbReference type="GO" id="GO:0004534">
    <property type="term" value="F:5'-3' RNA exonuclease activity"/>
    <property type="evidence" value="ECO:0007669"/>
    <property type="project" value="TreeGrafter"/>
</dbReference>
<dbReference type="KEGG" id="gfm:Enr17x_41810"/>
<protein>
    <submittedName>
        <fullName evidence="1">PHP domain protein</fullName>
    </submittedName>
</protein>
<evidence type="ECO:0000313" key="1">
    <source>
        <dbReference type="EMBL" id="QDV52122.1"/>
    </source>
</evidence>
<dbReference type="InterPro" id="IPR052018">
    <property type="entry name" value="PHP_domain"/>
</dbReference>
<dbReference type="Gene3D" id="3.20.20.140">
    <property type="entry name" value="Metal-dependent hydrolases"/>
    <property type="match status" value="1"/>
</dbReference>
<dbReference type="Proteomes" id="UP000318313">
    <property type="component" value="Chromosome"/>
</dbReference>
<dbReference type="RefSeq" id="WP_198000693.1">
    <property type="nucleotide sequence ID" value="NZ_CP037452.1"/>
</dbReference>
<dbReference type="SUPFAM" id="SSF89550">
    <property type="entry name" value="PHP domain-like"/>
    <property type="match status" value="1"/>
</dbReference>
<accession>A0A518IGA1</accession>
<dbReference type="EMBL" id="CP037452">
    <property type="protein sequence ID" value="QDV52122.1"/>
    <property type="molecule type" value="Genomic_DNA"/>
</dbReference>
<dbReference type="GO" id="GO:0035312">
    <property type="term" value="F:5'-3' DNA exonuclease activity"/>
    <property type="evidence" value="ECO:0007669"/>
    <property type="project" value="TreeGrafter"/>
</dbReference>
<dbReference type="AlphaFoldDB" id="A0A518IGA1"/>
<dbReference type="InterPro" id="IPR016195">
    <property type="entry name" value="Pol/histidinol_Pase-like"/>
</dbReference>
<dbReference type="PANTHER" id="PTHR42924">
    <property type="entry name" value="EXONUCLEASE"/>
    <property type="match status" value="1"/>
</dbReference>
<organism evidence="1 2">
    <name type="scientific">Gimesia fumaroli</name>
    <dbReference type="NCBI Taxonomy" id="2527976"/>
    <lineage>
        <taxon>Bacteria</taxon>
        <taxon>Pseudomonadati</taxon>
        <taxon>Planctomycetota</taxon>
        <taxon>Planctomycetia</taxon>
        <taxon>Planctomycetales</taxon>
        <taxon>Planctomycetaceae</taxon>
        <taxon>Gimesia</taxon>
    </lineage>
</organism>
<reference evidence="1 2" key="1">
    <citation type="submission" date="2019-03" db="EMBL/GenBank/DDBJ databases">
        <title>Deep-cultivation of Planctomycetes and their phenomic and genomic characterization uncovers novel biology.</title>
        <authorList>
            <person name="Wiegand S."/>
            <person name="Jogler M."/>
            <person name="Boedeker C."/>
            <person name="Pinto D."/>
            <person name="Vollmers J."/>
            <person name="Rivas-Marin E."/>
            <person name="Kohn T."/>
            <person name="Peeters S.H."/>
            <person name="Heuer A."/>
            <person name="Rast P."/>
            <person name="Oberbeckmann S."/>
            <person name="Bunk B."/>
            <person name="Jeske O."/>
            <person name="Meyerdierks A."/>
            <person name="Storesund J.E."/>
            <person name="Kallscheuer N."/>
            <person name="Luecker S."/>
            <person name="Lage O.M."/>
            <person name="Pohl T."/>
            <person name="Merkel B.J."/>
            <person name="Hornburger P."/>
            <person name="Mueller R.-W."/>
            <person name="Bruemmer F."/>
            <person name="Labrenz M."/>
            <person name="Spormann A.M."/>
            <person name="Op den Camp H."/>
            <person name="Overmann J."/>
            <person name="Amann R."/>
            <person name="Jetten M.S.M."/>
            <person name="Mascher T."/>
            <person name="Medema M.H."/>
            <person name="Devos D.P."/>
            <person name="Kaster A.-K."/>
            <person name="Ovreas L."/>
            <person name="Rohde M."/>
            <person name="Galperin M.Y."/>
            <person name="Jogler C."/>
        </authorList>
    </citation>
    <scope>NUCLEOTIDE SEQUENCE [LARGE SCALE GENOMIC DNA]</scope>
    <source>
        <strain evidence="1 2">Enr17</strain>
    </source>
</reference>